<accession>A0A6N6JDX0</accession>
<keyword evidence="3" id="KW-1185">Reference proteome</keyword>
<comment type="caution">
    <text evidence="2">The sequence shown here is derived from an EMBL/GenBank/DDBJ whole genome shotgun (WGS) entry which is preliminary data.</text>
</comment>
<reference evidence="2 3" key="1">
    <citation type="submission" date="2019-12" db="EMBL/GenBank/DDBJ databases">
        <title>Litoreibacter badius sp. nov., a novel bacteriochlorophyll a-containing bacterium in the genus Litoreibacter.</title>
        <authorList>
            <person name="Kanamuro M."/>
            <person name="Takabe Y."/>
            <person name="Mori K."/>
            <person name="Takaichi S."/>
            <person name="Hanada S."/>
        </authorList>
    </citation>
    <scope>NUCLEOTIDE SEQUENCE [LARGE SCALE GENOMIC DNA]</scope>
    <source>
        <strain evidence="2 3">K6</strain>
    </source>
</reference>
<name>A0A6N6JDX0_9RHOB</name>
<dbReference type="RefSeq" id="WP_159805567.1">
    <property type="nucleotide sequence ID" value="NZ_BLJE01000002.1"/>
</dbReference>
<feature type="coiled-coil region" evidence="1">
    <location>
        <begin position="17"/>
        <end position="51"/>
    </location>
</feature>
<dbReference type="AlphaFoldDB" id="A0A6N6JDX0"/>
<proteinExistence type="predicted"/>
<sequence length="113" mass="12564">MKYARADKLKTVLEAVMLKDQSALAKANAKVERIKEELATLELEIARVVIDPSDPFSQGQAAKHRKWVDGKKAKLMITLAAAMADRGMVEAELKTSFGRHHAFSRVVAQKMTK</sequence>
<evidence type="ECO:0000256" key="1">
    <source>
        <dbReference type="SAM" id="Coils"/>
    </source>
</evidence>
<gene>
    <name evidence="2" type="ORF">KIN_14800</name>
</gene>
<organism evidence="2 3">
    <name type="scientific">Litoreibacter roseus</name>
    <dbReference type="NCBI Taxonomy" id="2601869"/>
    <lineage>
        <taxon>Bacteria</taxon>
        <taxon>Pseudomonadati</taxon>
        <taxon>Pseudomonadota</taxon>
        <taxon>Alphaproteobacteria</taxon>
        <taxon>Rhodobacterales</taxon>
        <taxon>Roseobacteraceae</taxon>
        <taxon>Litoreibacter</taxon>
    </lineage>
</organism>
<dbReference type="EMBL" id="BLJE01000002">
    <property type="protein sequence ID" value="GFE64406.1"/>
    <property type="molecule type" value="Genomic_DNA"/>
</dbReference>
<protein>
    <submittedName>
        <fullName evidence="2">Uncharacterized protein</fullName>
    </submittedName>
</protein>
<evidence type="ECO:0000313" key="3">
    <source>
        <dbReference type="Proteomes" id="UP000436822"/>
    </source>
</evidence>
<dbReference type="Proteomes" id="UP000436822">
    <property type="component" value="Unassembled WGS sequence"/>
</dbReference>
<keyword evidence="1" id="KW-0175">Coiled coil</keyword>
<evidence type="ECO:0000313" key="2">
    <source>
        <dbReference type="EMBL" id="GFE64406.1"/>
    </source>
</evidence>